<dbReference type="Gene3D" id="1.10.10.10">
    <property type="entry name" value="Winged helix-like DNA-binding domain superfamily/Winged helix DNA-binding domain"/>
    <property type="match status" value="1"/>
</dbReference>
<gene>
    <name evidence="1" type="ORF">KHU32_06225</name>
</gene>
<reference evidence="1 2" key="1">
    <citation type="submission" date="2021-05" db="EMBL/GenBank/DDBJ databases">
        <title>Roseococcus sp. XZZS9, whole genome shotgun sequencing project.</title>
        <authorList>
            <person name="Zhao G."/>
            <person name="Shen L."/>
        </authorList>
    </citation>
    <scope>NUCLEOTIDE SEQUENCE [LARGE SCALE GENOMIC DNA]</scope>
    <source>
        <strain evidence="1 2">XZZS9</strain>
    </source>
</reference>
<dbReference type="RefSeq" id="WP_213669138.1">
    <property type="nucleotide sequence ID" value="NZ_JAHCDA010000001.1"/>
</dbReference>
<proteinExistence type="predicted"/>
<organism evidence="1 2">
    <name type="scientific">Roseococcus pinisoli</name>
    <dbReference type="NCBI Taxonomy" id="2835040"/>
    <lineage>
        <taxon>Bacteria</taxon>
        <taxon>Pseudomonadati</taxon>
        <taxon>Pseudomonadota</taxon>
        <taxon>Alphaproteobacteria</taxon>
        <taxon>Acetobacterales</taxon>
        <taxon>Roseomonadaceae</taxon>
        <taxon>Roseococcus</taxon>
    </lineage>
</organism>
<accession>A0ABS5Q9Y2</accession>
<dbReference type="Proteomes" id="UP000766336">
    <property type="component" value="Unassembled WGS sequence"/>
</dbReference>
<dbReference type="InterPro" id="IPR036388">
    <property type="entry name" value="WH-like_DNA-bd_sf"/>
</dbReference>
<evidence type="ECO:0000313" key="1">
    <source>
        <dbReference type="EMBL" id="MBS7810525.1"/>
    </source>
</evidence>
<evidence type="ECO:0008006" key="3">
    <source>
        <dbReference type="Google" id="ProtNLM"/>
    </source>
</evidence>
<comment type="caution">
    <text evidence="1">The sequence shown here is derived from an EMBL/GenBank/DDBJ whole genome shotgun (WGS) entry which is preliminary data.</text>
</comment>
<keyword evidence="2" id="KW-1185">Reference proteome</keyword>
<sequence>MAKLLGVSLPTMSSIIAKYPDMPIERQGRSGESWQFDADAVIEFLRDTRAQEAEEAASRTDLLSELRLPFDEDPSLEAAGLTPAQQLAAVKTRMLLAKEAREAGHLVPVTDVRMALNAAVASLSQSLDGFPARIGRNHNLPAPVVDEIGKELDKLRTSFVRALGSYHQPNAAA</sequence>
<dbReference type="EMBL" id="JAHCDA010000001">
    <property type="protein sequence ID" value="MBS7810525.1"/>
    <property type="molecule type" value="Genomic_DNA"/>
</dbReference>
<name>A0ABS5Q9Y2_9PROT</name>
<protein>
    <recommendedName>
        <fullName evidence="3">Terminase small subunit</fullName>
    </recommendedName>
</protein>
<evidence type="ECO:0000313" key="2">
    <source>
        <dbReference type="Proteomes" id="UP000766336"/>
    </source>
</evidence>